<dbReference type="EMBL" id="CAAGRJ010019041">
    <property type="protein sequence ID" value="VFV34038.1"/>
    <property type="molecule type" value="Genomic_DNA"/>
</dbReference>
<dbReference type="AlphaFoldDB" id="A0A485NPB5"/>
<name>A0A485NPB5_LYNPA</name>
<protein>
    <submittedName>
        <fullName evidence="2">3110006e14rik protein</fullName>
    </submittedName>
</protein>
<sequence>MSSVGGRGHGSCLSPEGQAKASADARLVQAGASRATGSRAERSQQGRICRKAGKSKKSFSRKEAEATFKSLVKTHEKYGWVTPPVSDG</sequence>
<accession>A0A485NPB5</accession>
<evidence type="ECO:0000313" key="3">
    <source>
        <dbReference type="Proteomes" id="UP000386466"/>
    </source>
</evidence>
<feature type="region of interest" description="Disordered" evidence="1">
    <location>
        <begin position="1"/>
        <end position="63"/>
    </location>
</feature>
<dbReference type="Proteomes" id="UP000386466">
    <property type="component" value="Unassembled WGS sequence"/>
</dbReference>
<proteinExistence type="predicted"/>
<evidence type="ECO:0000313" key="2">
    <source>
        <dbReference type="EMBL" id="VFV34038.1"/>
    </source>
</evidence>
<gene>
    <name evidence="2" type="ORF">LYPA_23C013604</name>
</gene>
<keyword evidence="3" id="KW-1185">Reference proteome</keyword>
<feature type="compositionally biased region" description="Basic residues" evidence="1">
    <location>
        <begin position="48"/>
        <end position="59"/>
    </location>
</feature>
<evidence type="ECO:0000256" key="1">
    <source>
        <dbReference type="SAM" id="MobiDB-lite"/>
    </source>
</evidence>
<organism evidence="2 3">
    <name type="scientific">Lynx pardinus</name>
    <name type="common">Iberian lynx</name>
    <name type="synonym">Felis pardina</name>
    <dbReference type="NCBI Taxonomy" id="191816"/>
    <lineage>
        <taxon>Eukaryota</taxon>
        <taxon>Metazoa</taxon>
        <taxon>Chordata</taxon>
        <taxon>Craniata</taxon>
        <taxon>Vertebrata</taxon>
        <taxon>Euteleostomi</taxon>
        <taxon>Mammalia</taxon>
        <taxon>Eutheria</taxon>
        <taxon>Laurasiatheria</taxon>
        <taxon>Carnivora</taxon>
        <taxon>Feliformia</taxon>
        <taxon>Felidae</taxon>
        <taxon>Felinae</taxon>
        <taxon>Lynx</taxon>
    </lineage>
</organism>
<reference evidence="2 3" key="1">
    <citation type="submission" date="2019-01" db="EMBL/GenBank/DDBJ databases">
        <authorList>
            <person name="Alioto T."/>
            <person name="Alioto T."/>
        </authorList>
    </citation>
    <scope>NUCLEOTIDE SEQUENCE [LARGE SCALE GENOMIC DNA]</scope>
</reference>